<feature type="domain" description="DUF7042" evidence="3">
    <location>
        <begin position="120"/>
        <end position="259"/>
    </location>
</feature>
<organism evidence="6">
    <name type="scientific">Sipha flava</name>
    <name type="common">yellow sugarcane aphid</name>
    <dbReference type="NCBI Taxonomy" id="143950"/>
    <lineage>
        <taxon>Eukaryota</taxon>
        <taxon>Metazoa</taxon>
        <taxon>Ecdysozoa</taxon>
        <taxon>Arthropoda</taxon>
        <taxon>Hexapoda</taxon>
        <taxon>Insecta</taxon>
        <taxon>Pterygota</taxon>
        <taxon>Neoptera</taxon>
        <taxon>Paraneoptera</taxon>
        <taxon>Hemiptera</taxon>
        <taxon>Sternorrhyncha</taxon>
        <taxon>Aphidomorpha</taxon>
        <taxon>Aphidoidea</taxon>
        <taxon>Aphididae</taxon>
        <taxon>Sipha</taxon>
    </lineage>
</organism>
<keyword evidence="2" id="KW-0732">Signal</keyword>
<evidence type="ECO:0000313" key="10">
    <source>
        <dbReference type="RefSeq" id="XP_025409869.1"/>
    </source>
</evidence>
<dbReference type="RefSeq" id="XP_025409861.1">
    <property type="nucleotide sequence ID" value="XM_025554076.1"/>
</dbReference>
<dbReference type="GO" id="GO:0061909">
    <property type="term" value="P:autophagosome-lysosome fusion"/>
    <property type="evidence" value="ECO:0007669"/>
    <property type="project" value="TreeGrafter"/>
</dbReference>
<gene>
    <name evidence="8 9 10 11" type="primary">LOC112683168</name>
    <name evidence="6" type="ORF">g.31690</name>
</gene>
<dbReference type="OrthoDB" id="9979716at2759"/>
<dbReference type="PANTHER" id="PTHR22255">
    <property type="entry name" value="LP06548P"/>
    <property type="match status" value="1"/>
</dbReference>
<name>A0A2S2Q4U0_9HEMI</name>
<dbReference type="RefSeq" id="XP_025409869.1">
    <property type="nucleotide sequence ID" value="XM_025554084.1"/>
</dbReference>
<dbReference type="RefSeq" id="XP_025409877.1">
    <property type="nucleotide sequence ID" value="XM_025554092.1"/>
</dbReference>
<evidence type="ECO:0000313" key="6">
    <source>
        <dbReference type="EMBL" id="MBY72736.1"/>
    </source>
</evidence>
<evidence type="ECO:0000313" key="11">
    <source>
        <dbReference type="RefSeq" id="XP_025409877.1"/>
    </source>
</evidence>
<sequence>MTYWLVLILFVWPVTVSSEGCKFPTRWEGVWFQSGIRQSIVVQANRFSIKGKCLDSDGDKFLLSDEKKPCYRCVVIHEKHHNVLQYKETFCNEMGTLKTICPLITGDALLYSMFRETGNPMQCPFKPPYTFTYNRGHGDCKNPVSTVEACTQDSRLLIRYQACPDVEGSESALEEVECIAGWKEGSYRFLVGRVHHSNGIPMSTEDRFKCFIYERTTSQRQLKGSGVSGDVEYRVAQSGDATCSGLFSPLEGSRTMILKKETSETKCTFPLWLTEYQRWRTLDHGKTFTFLHHHNNSTLKLVSTTLDHAFTTQTIQTSHQFFYNQPLVAPLPGHEMKLTCQQEMEVAPYRFTTMAHYVTGCQSGYICLDFHRRANDLAELQMGQPSRRPEDACNPPNFDAHATDSITLVASKSDFRNCPFKGIYEIKKVSKSISWSDVSTISQGNNNPNLPVDLLTSDMHHQSPMMLTSTSPPSPKRHSSEHYEKSSDDWSVVYKKLQPDLPSLVKSRKNTSKEFGRLSEYGDDSDDGEVILRRVKRKGQRILNSKTTAEDECKLNLTSIMFSCGSADALELVAACPRIAHLRSAYKCHGGWKENGTVHQIISSDSPSAAGWRKLYCLTYVKWPPDRVQVSVYADNCNPDNNRTGVTAADEGLVLSFNISLSPSGETPCNEVNESSVVGSTLTVVAVAVGLLLMRQSSADR</sequence>
<evidence type="ECO:0000313" key="8">
    <source>
        <dbReference type="RefSeq" id="XP_025409853.1"/>
    </source>
</evidence>
<evidence type="ECO:0000256" key="2">
    <source>
        <dbReference type="SAM" id="SignalP"/>
    </source>
</evidence>
<dbReference type="InterPro" id="IPR055471">
    <property type="entry name" value="DUF7043"/>
</dbReference>
<evidence type="ECO:0000259" key="5">
    <source>
        <dbReference type="Pfam" id="PF23071"/>
    </source>
</evidence>
<dbReference type="Proteomes" id="UP000694846">
    <property type="component" value="Unplaced"/>
</dbReference>
<dbReference type="PANTHER" id="PTHR22255:SF9">
    <property type="entry name" value="LP06548P"/>
    <property type="match status" value="1"/>
</dbReference>
<reference evidence="8 9" key="2">
    <citation type="submission" date="2025-04" db="UniProtKB">
        <authorList>
            <consortium name="RefSeq"/>
        </authorList>
    </citation>
    <scope>IDENTIFICATION</scope>
    <source>
        <tissue evidence="8 9">Whole body</tissue>
    </source>
</reference>
<protein>
    <submittedName>
        <fullName evidence="8 9">Uncharacterized protein LOC112683168</fullName>
    </submittedName>
</protein>
<dbReference type="GeneID" id="112683168"/>
<dbReference type="InterPro" id="IPR055472">
    <property type="entry name" value="DUF7044"/>
</dbReference>
<feature type="domain" description="DUF7044" evidence="5">
    <location>
        <begin position="20"/>
        <end position="101"/>
    </location>
</feature>
<feature type="region of interest" description="Disordered" evidence="1">
    <location>
        <begin position="463"/>
        <end position="485"/>
    </location>
</feature>
<dbReference type="InterPro" id="IPR055470">
    <property type="entry name" value="DUF7042"/>
</dbReference>
<dbReference type="AlphaFoldDB" id="A0A2S2Q4U0"/>
<dbReference type="Pfam" id="PF23071">
    <property type="entry name" value="DUF7044"/>
    <property type="match status" value="1"/>
</dbReference>
<dbReference type="Pfam" id="PF23070">
    <property type="entry name" value="DUF7043"/>
    <property type="match status" value="1"/>
</dbReference>
<evidence type="ECO:0000256" key="1">
    <source>
        <dbReference type="SAM" id="MobiDB-lite"/>
    </source>
</evidence>
<evidence type="ECO:0000313" key="7">
    <source>
        <dbReference type="Proteomes" id="UP000694846"/>
    </source>
</evidence>
<feature type="signal peptide" evidence="2">
    <location>
        <begin position="1"/>
        <end position="17"/>
    </location>
</feature>
<proteinExistence type="predicted"/>
<dbReference type="Pfam" id="PF23069">
    <property type="entry name" value="DUF7042"/>
    <property type="match status" value="1"/>
</dbReference>
<keyword evidence="7" id="KW-1185">Reference proteome</keyword>
<dbReference type="EMBL" id="GGMS01003533">
    <property type="protein sequence ID" value="MBY72736.1"/>
    <property type="molecule type" value="Transcribed_RNA"/>
</dbReference>
<reference evidence="6" key="1">
    <citation type="submission" date="2018-04" db="EMBL/GenBank/DDBJ databases">
        <title>Transcriptome assembly of Sipha flava.</title>
        <authorList>
            <person name="Scully E.D."/>
            <person name="Geib S.M."/>
            <person name="Palmer N.A."/>
            <person name="Koch K."/>
            <person name="Bradshaw J."/>
            <person name="Heng-Moss T."/>
            <person name="Sarath G."/>
        </authorList>
    </citation>
    <scope>NUCLEOTIDE SEQUENCE</scope>
</reference>
<evidence type="ECO:0000313" key="9">
    <source>
        <dbReference type="RefSeq" id="XP_025409861.1"/>
    </source>
</evidence>
<accession>A0A2S2Q4U0</accession>
<evidence type="ECO:0000259" key="4">
    <source>
        <dbReference type="Pfam" id="PF23070"/>
    </source>
</evidence>
<dbReference type="RefSeq" id="XP_025409853.1">
    <property type="nucleotide sequence ID" value="XM_025554068.1"/>
</dbReference>
<feature type="chain" id="PRO_5044579032" evidence="2">
    <location>
        <begin position="18"/>
        <end position="701"/>
    </location>
</feature>
<feature type="domain" description="DUF7043" evidence="4">
    <location>
        <begin position="264"/>
        <end position="400"/>
    </location>
</feature>
<evidence type="ECO:0000259" key="3">
    <source>
        <dbReference type="Pfam" id="PF23069"/>
    </source>
</evidence>